<dbReference type="KEGG" id="sjv:SJAV_06550"/>
<organism evidence="2">
    <name type="scientific">Sulfurisphaera javensis</name>
    <dbReference type="NCBI Taxonomy" id="2049879"/>
    <lineage>
        <taxon>Archaea</taxon>
        <taxon>Thermoproteota</taxon>
        <taxon>Thermoprotei</taxon>
        <taxon>Sulfolobales</taxon>
        <taxon>Sulfolobaceae</taxon>
        <taxon>Sulfurisphaera</taxon>
    </lineage>
</organism>
<protein>
    <submittedName>
        <fullName evidence="2">FAD-binding oxidoreductase</fullName>
    </submittedName>
</protein>
<evidence type="ECO:0000259" key="1">
    <source>
        <dbReference type="Pfam" id="PF01266"/>
    </source>
</evidence>
<sequence>MKVTIIGRGIAGSSLYFMFKEAGYNVRVIESGFRKFYPTLIHSVLLKGKDIELAIESKNFYEKHKIPLVYYPSYTIGHIDSKIIDEWISYGFNISEKFVDWLSSYTIIGEKTDALVGVRKLIDAVPYIEGKAEIRNGRVFVDEKEIDSDIIVLSSGAWNRYNIDFKLPVKSYYCWAWVTVNSNPLLDKVFVYDYEIGYYSRPLFGLGMKINIIGDGDTIVTDPFTKQFGNLSPVERAKKRLGDLKPVYRGEGYCEGTPDMRPIYGRISDNLYIIGGLNGYGAEVGPGLARLLFNLITKGEEEKEYLIDRFPPMSDFELGREPHEL</sequence>
<dbReference type="Gene3D" id="3.30.9.10">
    <property type="entry name" value="D-Amino Acid Oxidase, subunit A, domain 2"/>
    <property type="match status" value="1"/>
</dbReference>
<accession>A0AAT9GPZ8</accession>
<dbReference type="InterPro" id="IPR006076">
    <property type="entry name" value="FAD-dep_OxRdtase"/>
</dbReference>
<name>A0AAT9GPZ8_9CREN</name>
<proteinExistence type="predicted"/>
<dbReference type="Pfam" id="PF01266">
    <property type="entry name" value="DAO"/>
    <property type="match status" value="1"/>
</dbReference>
<gene>
    <name evidence="2" type="ORF">SJAV_06550</name>
</gene>
<reference evidence="2" key="1">
    <citation type="submission" date="2024-03" db="EMBL/GenBank/DDBJ databases">
        <title>Complete genome sequence of Sulfurisphaera javensis strain KD-1.</title>
        <authorList>
            <person name="Sakai H."/>
            <person name="Nur N."/>
            <person name="Suwanto A."/>
            <person name="Kurosawa N."/>
        </authorList>
    </citation>
    <scope>NUCLEOTIDE SEQUENCE</scope>
    <source>
        <strain evidence="2">KD-1</strain>
    </source>
</reference>
<dbReference type="RefSeq" id="WP_369610915.1">
    <property type="nucleotide sequence ID" value="NZ_AP031322.1"/>
</dbReference>
<evidence type="ECO:0000313" key="2">
    <source>
        <dbReference type="EMBL" id="BFH72711.1"/>
    </source>
</evidence>
<dbReference type="SUPFAM" id="SSF51971">
    <property type="entry name" value="Nucleotide-binding domain"/>
    <property type="match status" value="1"/>
</dbReference>
<dbReference type="AlphaFoldDB" id="A0AAT9GPZ8"/>
<dbReference type="Gene3D" id="3.50.50.60">
    <property type="entry name" value="FAD/NAD(P)-binding domain"/>
    <property type="match status" value="1"/>
</dbReference>
<dbReference type="GeneID" id="92353590"/>
<dbReference type="EMBL" id="AP031322">
    <property type="protein sequence ID" value="BFH72711.1"/>
    <property type="molecule type" value="Genomic_DNA"/>
</dbReference>
<dbReference type="InterPro" id="IPR036188">
    <property type="entry name" value="FAD/NAD-bd_sf"/>
</dbReference>
<feature type="domain" description="FAD dependent oxidoreductase" evidence="1">
    <location>
        <begin position="136"/>
        <end position="293"/>
    </location>
</feature>